<dbReference type="Proteomes" id="UP000575068">
    <property type="component" value="Unassembled WGS sequence"/>
</dbReference>
<dbReference type="AlphaFoldDB" id="A0A840HWC3"/>
<dbReference type="RefSeq" id="WP_184475662.1">
    <property type="nucleotide sequence ID" value="NZ_JACHOV010000007.1"/>
</dbReference>
<comment type="caution">
    <text evidence="1">The sequence shown here is derived from an EMBL/GenBank/DDBJ whole genome shotgun (WGS) entry which is preliminary data.</text>
</comment>
<dbReference type="EMBL" id="JACHOV010000007">
    <property type="protein sequence ID" value="MBB4641714.1"/>
    <property type="molecule type" value="Genomic_DNA"/>
</dbReference>
<reference evidence="1 2" key="1">
    <citation type="submission" date="2020-08" db="EMBL/GenBank/DDBJ databases">
        <title>Genomic Encyclopedia of Type Strains, Phase IV (KMG-IV): sequencing the most valuable type-strain genomes for metagenomic binning, comparative biology and taxonomic classification.</title>
        <authorList>
            <person name="Goeker M."/>
        </authorList>
    </citation>
    <scope>NUCLEOTIDE SEQUENCE [LARGE SCALE GENOMIC DNA]</scope>
    <source>
        <strain evidence="1 2">DSM 7465</strain>
    </source>
</reference>
<evidence type="ECO:0000313" key="1">
    <source>
        <dbReference type="EMBL" id="MBB4641714.1"/>
    </source>
</evidence>
<proteinExistence type="predicted"/>
<protein>
    <submittedName>
        <fullName evidence="1">Uncharacterized protein</fullName>
    </submittedName>
</protein>
<name>A0A840HWC3_9SPHN</name>
<organism evidence="1 2">
    <name type="scientific">Rhizorhapis suberifaciens</name>
    <name type="common">corky root of lettuce</name>
    <dbReference type="NCBI Taxonomy" id="13656"/>
    <lineage>
        <taxon>Bacteria</taxon>
        <taxon>Pseudomonadati</taxon>
        <taxon>Pseudomonadota</taxon>
        <taxon>Alphaproteobacteria</taxon>
        <taxon>Sphingomonadales</taxon>
        <taxon>Sphingomonadaceae</taxon>
        <taxon>Rhizorhapis</taxon>
    </lineage>
</organism>
<sequence length="57" mass="5751">MFTKFEIGKSLSAAVCALLFGSTMILSAVGPARASTDVAQTVLAQGHTAPAAGHYLA</sequence>
<keyword evidence="2" id="KW-1185">Reference proteome</keyword>
<gene>
    <name evidence="1" type="ORF">HNQ99_002027</name>
</gene>
<evidence type="ECO:0000313" key="2">
    <source>
        <dbReference type="Proteomes" id="UP000575068"/>
    </source>
</evidence>
<accession>A0A840HWC3</accession>